<evidence type="ECO:0000313" key="3">
    <source>
        <dbReference type="EMBL" id="GMR52643.1"/>
    </source>
</evidence>
<reference evidence="4" key="1">
    <citation type="submission" date="2022-10" db="EMBL/GenBank/DDBJ databases">
        <title>Genome assembly of Pristionchus species.</title>
        <authorList>
            <person name="Yoshida K."/>
            <person name="Sommer R.J."/>
        </authorList>
    </citation>
    <scope>NUCLEOTIDE SEQUENCE [LARGE SCALE GENOMIC DNA]</scope>
    <source>
        <strain evidence="4">RS5460</strain>
    </source>
</reference>
<feature type="non-terminal residue" evidence="3">
    <location>
        <position position="74"/>
    </location>
</feature>
<evidence type="ECO:0000259" key="2">
    <source>
        <dbReference type="Pfam" id="PF10328"/>
    </source>
</evidence>
<keyword evidence="1" id="KW-1133">Transmembrane helix</keyword>
<feature type="transmembrane region" description="Helical" evidence="1">
    <location>
        <begin position="6"/>
        <end position="30"/>
    </location>
</feature>
<dbReference type="InterPro" id="IPR019430">
    <property type="entry name" value="7TM_GPCR_serpentine_rcpt_Srx"/>
</dbReference>
<protein>
    <recommendedName>
        <fullName evidence="2">7TM GPCR serpentine receptor class x (Srx) domain-containing protein</fullName>
    </recommendedName>
</protein>
<keyword evidence="1" id="KW-0472">Membrane</keyword>
<dbReference type="Pfam" id="PF10328">
    <property type="entry name" value="7TM_GPCR_Srx"/>
    <property type="match status" value="1"/>
</dbReference>
<feature type="non-terminal residue" evidence="3">
    <location>
        <position position="1"/>
    </location>
</feature>
<keyword evidence="1" id="KW-0812">Transmembrane</keyword>
<evidence type="ECO:0000313" key="4">
    <source>
        <dbReference type="Proteomes" id="UP001328107"/>
    </source>
</evidence>
<feature type="transmembrane region" description="Helical" evidence="1">
    <location>
        <begin position="42"/>
        <end position="62"/>
    </location>
</feature>
<dbReference type="AlphaFoldDB" id="A0AAN5CXH6"/>
<keyword evidence="4" id="KW-1185">Reference proteome</keyword>
<sequence length="74" mass="7841">AGIVVFLIGFVGFAVSLFVAIAIPYVSIFAKSFFGKIGRVQAISGATHCALFAFLTAPILFFSTPPNDISKIDE</sequence>
<proteinExistence type="predicted"/>
<accession>A0AAN5CXH6</accession>
<evidence type="ECO:0000256" key="1">
    <source>
        <dbReference type="SAM" id="Phobius"/>
    </source>
</evidence>
<dbReference type="Proteomes" id="UP001328107">
    <property type="component" value="Unassembled WGS sequence"/>
</dbReference>
<dbReference type="EMBL" id="BTRK01000005">
    <property type="protein sequence ID" value="GMR52643.1"/>
    <property type="molecule type" value="Genomic_DNA"/>
</dbReference>
<gene>
    <name evidence="3" type="ORF">PMAYCL1PPCAC_22838</name>
</gene>
<feature type="domain" description="7TM GPCR serpentine receptor class x (Srx)" evidence="2">
    <location>
        <begin position="6"/>
        <end position="66"/>
    </location>
</feature>
<comment type="caution">
    <text evidence="3">The sequence shown here is derived from an EMBL/GenBank/DDBJ whole genome shotgun (WGS) entry which is preliminary data.</text>
</comment>
<organism evidence="3 4">
    <name type="scientific">Pristionchus mayeri</name>
    <dbReference type="NCBI Taxonomy" id="1317129"/>
    <lineage>
        <taxon>Eukaryota</taxon>
        <taxon>Metazoa</taxon>
        <taxon>Ecdysozoa</taxon>
        <taxon>Nematoda</taxon>
        <taxon>Chromadorea</taxon>
        <taxon>Rhabditida</taxon>
        <taxon>Rhabditina</taxon>
        <taxon>Diplogasteromorpha</taxon>
        <taxon>Diplogasteroidea</taxon>
        <taxon>Neodiplogasteridae</taxon>
        <taxon>Pristionchus</taxon>
    </lineage>
</organism>
<name>A0AAN5CXH6_9BILA</name>